<dbReference type="AlphaFoldDB" id="A0A0F9IKG0"/>
<evidence type="ECO:0000313" key="2">
    <source>
        <dbReference type="EMBL" id="KKM20284.1"/>
    </source>
</evidence>
<sequence>MGYRPQPKLRSYIPKPGSEKGRP</sequence>
<gene>
    <name evidence="2" type="ORF">LCGC14_1647040</name>
</gene>
<feature type="region of interest" description="Disordered" evidence="1">
    <location>
        <begin position="1"/>
        <end position="23"/>
    </location>
</feature>
<feature type="non-terminal residue" evidence="2">
    <location>
        <position position="23"/>
    </location>
</feature>
<reference evidence="2" key="1">
    <citation type="journal article" date="2015" name="Nature">
        <title>Complex archaea that bridge the gap between prokaryotes and eukaryotes.</title>
        <authorList>
            <person name="Spang A."/>
            <person name="Saw J.H."/>
            <person name="Jorgensen S.L."/>
            <person name="Zaremba-Niedzwiedzka K."/>
            <person name="Martijn J."/>
            <person name="Lind A.E."/>
            <person name="van Eijk R."/>
            <person name="Schleper C."/>
            <person name="Guy L."/>
            <person name="Ettema T.J."/>
        </authorList>
    </citation>
    <scope>NUCLEOTIDE SEQUENCE</scope>
</reference>
<evidence type="ECO:0000256" key="1">
    <source>
        <dbReference type="SAM" id="MobiDB-lite"/>
    </source>
</evidence>
<name>A0A0F9IKG0_9ZZZZ</name>
<comment type="caution">
    <text evidence="2">The sequence shown here is derived from an EMBL/GenBank/DDBJ whole genome shotgun (WGS) entry which is preliminary data.</text>
</comment>
<dbReference type="EMBL" id="LAZR01013800">
    <property type="protein sequence ID" value="KKM20284.1"/>
    <property type="molecule type" value="Genomic_DNA"/>
</dbReference>
<accession>A0A0F9IKG0</accession>
<organism evidence="2">
    <name type="scientific">marine sediment metagenome</name>
    <dbReference type="NCBI Taxonomy" id="412755"/>
    <lineage>
        <taxon>unclassified sequences</taxon>
        <taxon>metagenomes</taxon>
        <taxon>ecological metagenomes</taxon>
    </lineage>
</organism>
<proteinExistence type="predicted"/>
<protein>
    <submittedName>
        <fullName evidence="2">Uncharacterized protein</fullName>
    </submittedName>
</protein>